<evidence type="ECO:0000313" key="1">
    <source>
        <dbReference type="EMBL" id="CAD8195969.1"/>
    </source>
</evidence>
<name>A0A8S1X5Q3_PAROT</name>
<dbReference type="EMBL" id="CAJJDP010000110">
    <property type="protein sequence ID" value="CAD8195969.1"/>
    <property type="molecule type" value="Genomic_DNA"/>
</dbReference>
<dbReference type="OrthoDB" id="297349at2759"/>
<accession>A0A8S1X5Q3</accession>
<dbReference type="Proteomes" id="UP000683925">
    <property type="component" value="Unassembled WGS sequence"/>
</dbReference>
<comment type="caution">
    <text evidence="1">The sequence shown here is derived from an EMBL/GenBank/DDBJ whole genome shotgun (WGS) entry which is preliminary data.</text>
</comment>
<evidence type="ECO:0000313" key="2">
    <source>
        <dbReference type="Proteomes" id="UP000683925"/>
    </source>
</evidence>
<keyword evidence="2" id="KW-1185">Reference proteome</keyword>
<protein>
    <recommendedName>
        <fullName evidence="3">F-box domain-containing protein</fullName>
    </recommendedName>
</protein>
<evidence type="ECO:0008006" key="3">
    <source>
        <dbReference type="Google" id="ProtNLM"/>
    </source>
</evidence>
<organism evidence="1 2">
    <name type="scientific">Paramecium octaurelia</name>
    <dbReference type="NCBI Taxonomy" id="43137"/>
    <lineage>
        <taxon>Eukaryota</taxon>
        <taxon>Sar</taxon>
        <taxon>Alveolata</taxon>
        <taxon>Ciliophora</taxon>
        <taxon>Intramacronucleata</taxon>
        <taxon>Oligohymenophorea</taxon>
        <taxon>Peniculida</taxon>
        <taxon>Parameciidae</taxon>
        <taxon>Paramecium</taxon>
    </lineage>
</organism>
<dbReference type="AlphaFoldDB" id="A0A8S1X5Q3"/>
<dbReference type="OMA" id="DQAVCST"/>
<gene>
    <name evidence="1" type="ORF">POCTA_138.1.T1100140</name>
</gene>
<proteinExistence type="predicted"/>
<sequence>MNQIETNNLTLNSECLQQVLSYIPINQRLKMRELNSFFDQAVCSTSFPLHMDQIQDENFKPKEVNTLLSKFIKPQEIVFPNINARELQELVIPKDLSELIKFDSYLITDIPLEYIEKVVSASPKLRSFGFKNRDTDDLSNITKFLSKLSICELKVGEWNQQVRDIIIQQADHLKSITIEKGNNEILRDLISLYNSMKLSSISNKEEQLRSEQSEFSNKLNLQGIMFTQFESSSNQQESLEVFEELLNQYHLKAFHFGIIQGEYQDQCILLQENFFQHLKEIQELQFGFKDQSLLMKVKLKKIESLRLSGFKFVKENFQWLMKQAKLFNRIDLRECTFDFAFTDSIDKVEQHDSMVDVYVNTKIHEQWSCQLAQFQYNNIWINFIFPFLYDLEEELELQTQNK</sequence>
<reference evidence="1" key="1">
    <citation type="submission" date="2021-01" db="EMBL/GenBank/DDBJ databases">
        <authorList>
            <consortium name="Genoscope - CEA"/>
            <person name="William W."/>
        </authorList>
    </citation>
    <scope>NUCLEOTIDE SEQUENCE</scope>
</reference>